<feature type="chain" id="PRO_5014152568" evidence="12">
    <location>
        <begin position="22"/>
        <end position="537"/>
    </location>
</feature>
<keyword evidence="6" id="KW-0297">G-protein coupled receptor</keyword>
<dbReference type="Gene3D" id="2.170.180.11">
    <property type="entry name" value="Methuselah ectodomain, domain 2"/>
    <property type="match status" value="1"/>
</dbReference>
<keyword evidence="8 14" id="KW-0675">Receptor</keyword>
<dbReference type="Gene3D" id="1.20.1070.10">
    <property type="entry name" value="Rhodopsin 7-helix transmembrane proteins"/>
    <property type="match status" value="1"/>
</dbReference>
<feature type="compositionally biased region" description="Low complexity" evidence="10">
    <location>
        <begin position="500"/>
        <end position="511"/>
    </location>
</feature>
<comment type="subcellular location">
    <subcellularLocation>
        <location evidence="1">Membrane</location>
        <topology evidence="1">Multi-pass membrane protein</topology>
    </subcellularLocation>
</comment>
<feature type="transmembrane region" description="Helical" evidence="11">
    <location>
        <begin position="268"/>
        <end position="292"/>
    </location>
</feature>
<dbReference type="PROSITE" id="PS50261">
    <property type="entry name" value="G_PROTEIN_RECEP_F2_4"/>
    <property type="match status" value="1"/>
</dbReference>
<dbReference type="InterPro" id="IPR036272">
    <property type="entry name" value="Methuselah_N_sf"/>
</dbReference>
<proteinExistence type="inferred from homology"/>
<dbReference type="OrthoDB" id="6134459at2759"/>
<dbReference type="InterPro" id="IPR051384">
    <property type="entry name" value="Mth_GPCR"/>
</dbReference>
<dbReference type="AlphaFoldDB" id="A0A2H8TDW7"/>
<sequence length="537" mass="60280">MGRPPFAWLPTLLLLRTAAFADNPCPMNVSQPAPDNAYQVNDVLWAGQPEKPYPPAAYRTIPGVGFVLCTCEIGPCVRKCCAPNAAYVNSKCKPLNESDHVAKFEVPKLMNASGTVDVYETSVFHIVHGKPACAKKYKLVPSVEENDHFLVSGAGWLLNESKTVIAAPNRFCLEQFSDLNYQILAIVCSPEISESPQGGVSIIYTIGMMLSLPFLFSTFLVYALIRDLQNLHGKSLMCHVATLLVAYTSLIIVQFITNSVVKEWCVFLAYTVQFSFLASFFWLNVMCFDLWWTFSGFRPLRGNLKEHEAKKFIVYSIYAWGCTSFISIITFGMEELPYLPSGAIRPGFGNKSCWFGSNSAMLLYFYGPIATLLLSNLLMFIHTAIMIVKHMRDAKVLRGSESQKNVDHEKRRNVLCFRFMLYLKLFIVMGVNWLMEIISWALGSDGPAILWYITDIGNCLQGVLIFLIFVCKKRVLNLLNKKLCPQLQLFKTSNVSTRTTNSTVSRTSSNVKNKDAVEMSTRSSSNSTNNQLHDFKA</sequence>
<evidence type="ECO:0000256" key="10">
    <source>
        <dbReference type="SAM" id="MobiDB-lite"/>
    </source>
</evidence>
<dbReference type="SUPFAM" id="SSF63877">
    <property type="entry name" value="Methuselah ectodomain"/>
    <property type="match status" value="1"/>
</dbReference>
<feature type="transmembrane region" description="Helical" evidence="11">
    <location>
        <begin position="364"/>
        <end position="388"/>
    </location>
</feature>
<keyword evidence="4 12" id="KW-0732">Signal</keyword>
<evidence type="ECO:0000256" key="7">
    <source>
        <dbReference type="ARBA" id="ARBA00023136"/>
    </source>
</evidence>
<accession>A0A2H8TDW7</accession>
<keyword evidence="9" id="KW-0807">Transducer</keyword>
<dbReference type="Pfam" id="PF00002">
    <property type="entry name" value="7tm_2"/>
    <property type="match status" value="1"/>
</dbReference>
<feature type="transmembrane region" description="Helical" evidence="11">
    <location>
        <begin position="421"/>
        <end position="443"/>
    </location>
</feature>
<evidence type="ECO:0000259" key="13">
    <source>
        <dbReference type="PROSITE" id="PS50261"/>
    </source>
</evidence>
<feature type="transmembrane region" description="Helical" evidence="11">
    <location>
        <begin position="236"/>
        <end position="256"/>
    </location>
</feature>
<keyword evidence="5 11" id="KW-1133">Transmembrane helix</keyword>
<keyword evidence="3 11" id="KW-0812">Transmembrane</keyword>
<dbReference type="GO" id="GO:0008528">
    <property type="term" value="F:G protein-coupled peptide receptor activity"/>
    <property type="evidence" value="ECO:0007669"/>
    <property type="project" value="TreeGrafter"/>
</dbReference>
<feature type="domain" description="G-protein coupled receptors family 2 profile 2" evidence="13">
    <location>
        <begin position="200"/>
        <end position="473"/>
    </location>
</feature>
<feature type="compositionally biased region" description="Low complexity" evidence="10">
    <location>
        <begin position="520"/>
        <end position="530"/>
    </location>
</feature>
<evidence type="ECO:0000256" key="3">
    <source>
        <dbReference type="ARBA" id="ARBA00022692"/>
    </source>
</evidence>
<dbReference type="InterPro" id="IPR017981">
    <property type="entry name" value="GPCR_2-like_7TM"/>
</dbReference>
<keyword evidence="7 11" id="KW-0472">Membrane</keyword>
<evidence type="ECO:0000256" key="11">
    <source>
        <dbReference type="SAM" id="Phobius"/>
    </source>
</evidence>
<dbReference type="PANTHER" id="PTHR47154">
    <property type="entry name" value="G-PROTEIN COUPLED RECEPTOR MTH-RELATED"/>
    <property type="match status" value="1"/>
</dbReference>
<reference evidence="14" key="1">
    <citation type="submission" date="2017-10" db="EMBL/GenBank/DDBJ databases">
        <title>Transcriptome Assembly of Sugarcane Aphid Adults.</title>
        <authorList>
            <person name="Scully E.D."/>
            <person name="Palmer N.A."/>
            <person name="Geib S.M."/>
            <person name="Sarath G."/>
            <person name="Sattler S.E."/>
        </authorList>
    </citation>
    <scope>NUCLEOTIDE SEQUENCE</scope>
    <source>
        <tissue evidence="14">Whole body</tissue>
    </source>
</reference>
<dbReference type="InterPro" id="IPR010596">
    <property type="entry name" value="Methuselah_N_dom"/>
</dbReference>
<evidence type="ECO:0000256" key="9">
    <source>
        <dbReference type="ARBA" id="ARBA00023224"/>
    </source>
</evidence>
<feature type="signal peptide" evidence="12">
    <location>
        <begin position="1"/>
        <end position="21"/>
    </location>
</feature>
<dbReference type="GO" id="GO:0007166">
    <property type="term" value="P:cell surface receptor signaling pathway"/>
    <property type="evidence" value="ECO:0007669"/>
    <property type="project" value="InterPro"/>
</dbReference>
<feature type="transmembrane region" description="Helical" evidence="11">
    <location>
        <begin position="449"/>
        <end position="471"/>
    </location>
</feature>
<evidence type="ECO:0000256" key="4">
    <source>
        <dbReference type="ARBA" id="ARBA00022729"/>
    </source>
</evidence>
<evidence type="ECO:0000256" key="5">
    <source>
        <dbReference type="ARBA" id="ARBA00022989"/>
    </source>
</evidence>
<evidence type="ECO:0000256" key="8">
    <source>
        <dbReference type="ARBA" id="ARBA00023170"/>
    </source>
</evidence>
<dbReference type="CDD" id="cd15039">
    <property type="entry name" value="7tmB3_Methuselah-like"/>
    <property type="match status" value="1"/>
</dbReference>
<organism evidence="14">
    <name type="scientific">Melanaphis sacchari</name>
    <dbReference type="NCBI Taxonomy" id="742174"/>
    <lineage>
        <taxon>Eukaryota</taxon>
        <taxon>Metazoa</taxon>
        <taxon>Ecdysozoa</taxon>
        <taxon>Arthropoda</taxon>
        <taxon>Hexapoda</taxon>
        <taxon>Insecta</taxon>
        <taxon>Pterygota</taxon>
        <taxon>Neoptera</taxon>
        <taxon>Paraneoptera</taxon>
        <taxon>Hemiptera</taxon>
        <taxon>Sternorrhyncha</taxon>
        <taxon>Aphidomorpha</taxon>
        <taxon>Aphidoidea</taxon>
        <taxon>Aphididae</taxon>
        <taxon>Aphidini</taxon>
        <taxon>Melanaphis</taxon>
    </lineage>
</organism>
<name>A0A2H8TDW7_9HEMI</name>
<dbReference type="GO" id="GO:0005886">
    <property type="term" value="C:plasma membrane"/>
    <property type="evidence" value="ECO:0007669"/>
    <property type="project" value="TreeGrafter"/>
</dbReference>
<dbReference type="Pfam" id="PF06652">
    <property type="entry name" value="Methuselah_N"/>
    <property type="match status" value="1"/>
</dbReference>
<evidence type="ECO:0000256" key="6">
    <source>
        <dbReference type="ARBA" id="ARBA00023040"/>
    </source>
</evidence>
<dbReference type="PANTHER" id="PTHR47154:SF2">
    <property type="entry name" value="G-PROTEIN COUPLED RECEPTOR MTH-RELATED"/>
    <property type="match status" value="1"/>
</dbReference>
<dbReference type="EMBL" id="GFXV01000486">
    <property type="protein sequence ID" value="MBW12291.1"/>
    <property type="molecule type" value="Transcribed_RNA"/>
</dbReference>
<evidence type="ECO:0000313" key="14">
    <source>
        <dbReference type="EMBL" id="MBW12291.1"/>
    </source>
</evidence>
<dbReference type="PRINTS" id="PR00249">
    <property type="entry name" value="GPCRSECRETIN"/>
</dbReference>
<evidence type="ECO:0000256" key="1">
    <source>
        <dbReference type="ARBA" id="ARBA00004141"/>
    </source>
</evidence>
<protein>
    <submittedName>
        <fullName evidence="14">G-protein coupled receptor Mth2</fullName>
    </submittedName>
</protein>
<feature type="transmembrane region" description="Helical" evidence="11">
    <location>
        <begin position="202"/>
        <end position="224"/>
    </location>
</feature>
<gene>
    <name evidence="14" type="primary">mth2_3</name>
</gene>
<evidence type="ECO:0000256" key="12">
    <source>
        <dbReference type="SAM" id="SignalP"/>
    </source>
</evidence>
<dbReference type="InterPro" id="IPR000832">
    <property type="entry name" value="GPCR_2_secretin-like"/>
</dbReference>
<evidence type="ECO:0000256" key="2">
    <source>
        <dbReference type="ARBA" id="ARBA00008979"/>
    </source>
</evidence>
<feature type="transmembrane region" description="Helical" evidence="11">
    <location>
        <begin position="312"/>
        <end position="333"/>
    </location>
</feature>
<dbReference type="InterPro" id="IPR023311">
    <property type="entry name" value="Methusela_ecto_dom_2"/>
</dbReference>
<feature type="region of interest" description="Disordered" evidence="10">
    <location>
        <begin position="500"/>
        <end position="537"/>
    </location>
</feature>
<comment type="similarity">
    <text evidence="2">Belongs to the G-protein coupled receptor 2 family. Mth subfamily.</text>
</comment>